<reference evidence="1" key="1">
    <citation type="journal article" date="2021" name="Proc. Natl. Acad. Sci. U.S.A.">
        <title>A Catalog of Tens of Thousands of Viruses from Human Metagenomes Reveals Hidden Associations with Chronic Diseases.</title>
        <authorList>
            <person name="Tisza M.J."/>
            <person name="Buck C.B."/>
        </authorList>
    </citation>
    <scope>NUCLEOTIDE SEQUENCE</scope>
    <source>
        <strain evidence="1">CtHxr66</strain>
    </source>
</reference>
<sequence length="173" mass="18329">MADLEFNTTAGQTIDRELLIAYLNTGTASAPVWSAIGKRVEDSSEEMDWSTDTKQDILGHTFTTMKKPTVTQTFDPIPLDAGDAAAVKMWNLAVKDQDAQALANQDMMIGHFYATSGDAMFAERYDACAIAITGIGGEGGGTLNITSEITYGGTRTVGTVKKGSSGAIEFTAT</sequence>
<dbReference type="EMBL" id="BK014907">
    <property type="protein sequence ID" value="DAD81772.1"/>
    <property type="molecule type" value="Genomic_DNA"/>
</dbReference>
<proteinExistence type="predicted"/>
<evidence type="ECO:0000313" key="1">
    <source>
        <dbReference type="EMBL" id="DAD81772.1"/>
    </source>
</evidence>
<protein>
    <submittedName>
        <fullName evidence="1">Uncharacterized protein</fullName>
    </submittedName>
</protein>
<organism evidence="1">
    <name type="scientific">Siphoviridae sp. ctHxr66</name>
    <dbReference type="NCBI Taxonomy" id="2826237"/>
    <lineage>
        <taxon>Viruses</taxon>
        <taxon>Duplodnaviria</taxon>
        <taxon>Heunggongvirae</taxon>
        <taxon>Uroviricota</taxon>
        <taxon>Caudoviricetes</taxon>
    </lineage>
</organism>
<accession>A0A8S5MHS6</accession>
<name>A0A8S5MHS6_9CAUD</name>